<organism evidence="9 10">
    <name type="scientific">Erysipelothrix piscisicarius</name>
    <dbReference type="NCBI Taxonomy" id="2485784"/>
    <lineage>
        <taxon>Bacteria</taxon>
        <taxon>Bacillati</taxon>
        <taxon>Bacillota</taxon>
        <taxon>Erysipelotrichia</taxon>
        <taxon>Erysipelotrichales</taxon>
        <taxon>Erysipelotrichaceae</taxon>
        <taxon>Erysipelothrix</taxon>
    </lineage>
</organism>
<reference evidence="9 10" key="1">
    <citation type="journal article" date="2020" name="Int. J. Syst. Evol. Microbiol.">
        <title>Description of Erysipelothrix piscisicarius sp. nov., an emergent fish pathogen, and assessment of virulence using a tiger barb (Puntigrus tetrazona) infection model.</title>
        <authorList>
            <person name="Pomaranski E.K."/>
            <person name="Griffin M.J."/>
            <person name="Camus A.C."/>
            <person name="Armwood A.R."/>
            <person name="Shelley J."/>
            <person name="Waldbieser G.C."/>
            <person name="LaFrentz B.R."/>
            <person name="Garcia J.C."/>
            <person name="Yanong R."/>
            <person name="Soto E."/>
        </authorList>
    </citation>
    <scope>NUCLEOTIDE SEQUENCE [LARGE SCALE GENOMIC DNA]</scope>
    <source>
        <strain evidence="9 10">15TAL0474</strain>
    </source>
</reference>
<dbReference type="AlphaFoldDB" id="A0A3Q8S2K5"/>
<dbReference type="GO" id="GO:0016020">
    <property type="term" value="C:membrane"/>
    <property type="evidence" value="ECO:0007669"/>
    <property type="project" value="InterPro"/>
</dbReference>
<evidence type="ECO:0000259" key="8">
    <source>
        <dbReference type="PROSITE" id="PS51096"/>
    </source>
</evidence>
<dbReference type="GO" id="GO:0016301">
    <property type="term" value="F:kinase activity"/>
    <property type="evidence" value="ECO:0007669"/>
    <property type="project" value="UniProtKB-KW"/>
</dbReference>
<feature type="domain" description="PTS EIIA type-4" evidence="8">
    <location>
        <begin position="1"/>
        <end position="125"/>
    </location>
</feature>
<sequence>MIGIVVTGHGRFAEGLTSAVELIAGKQPSYESVLFLEEKGPEALSEDLKVAINNVNTGDGVLVFTDLKGGTPFKEAVMIATQQENVEVLTGTNLSMLLEASLMRLGEPLLHDFALSLSETGASQVDLFDIADLQRDDDLEDGDGI</sequence>
<dbReference type="InterPro" id="IPR004701">
    <property type="entry name" value="PTS_EIIA_man-typ"/>
</dbReference>
<evidence type="ECO:0000256" key="5">
    <source>
        <dbReference type="ARBA" id="ARBA00022679"/>
    </source>
</evidence>
<dbReference type="Gene3D" id="3.40.50.510">
    <property type="entry name" value="Phosphotransferase system, mannose-type IIA component"/>
    <property type="match status" value="1"/>
</dbReference>
<comment type="subcellular location">
    <subcellularLocation>
        <location evidence="1">Cytoplasm</location>
    </subcellularLocation>
</comment>
<keyword evidence="3" id="KW-0963">Cytoplasm</keyword>
<evidence type="ECO:0000256" key="2">
    <source>
        <dbReference type="ARBA" id="ARBA00022448"/>
    </source>
</evidence>
<keyword evidence="5" id="KW-0808">Transferase</keyword>
<name>A0A3Q8S2K5_9FIRM</name>
<dbReference type="PROSITE" id="PS51096">
    <property type="entry name" value="PTS_EIIA_TYPE_4"/>
    <property type="match status" value="1"/>
</dbReference>
<evidence type="ECO:0000256" key="1">
    <source>
        <dbReference type="ARBA" id="ARBA00004496"/>
    </source>
</evidence>
<keyword evidence="6" id="KW-0598">Phosphotransferase system</keyword>
<dbReference type="SUPFAM" id="SSF53062">
    <property type="entry name" value="PTS system fructose IIA component-like"/>
    <property type="match status" value="1"/>
</dbReference>
<dbReference type="NCBIfam" id="NF040761">
    <property type="entry name" value="AgaF"/>
    <property type="match status" value="1"/>
</dbReference>
<keyword evidence="4 9" id="KW-0762">Sugar transport</keyword>
<dbReference type="PANTHER" id="PTHR33799:SF1">
    <property type="entry name" value="PTS SYSTEM MANNOSE-SPECIFIC EIIAB COMPONENT-RELATED"/>
    <property type="match status" value="1"/>
</dbReference>
<dbReference type="EMBL" id="CP034234">
    <property type="protein sequence ID" value="AZK43933.1"/>
    <property type="molecule type" value="Genomic_DNA"/>
</dbReference>
<dbReference type="Proteomes" id="UP000278804">
    <property type="component" value="Chromosome"/>
</dbReference>
<gene>
    <name evidence="9" type="ORF">EEI45_03325</name>
</gene>
<dbReference type="PANTHER" id="PTHR33799">
    <property type="entry name" value="PTS PERMEASE-RELATED-RELATED"/>
    <property type="match status" value="1"/>
</dbReference>
<dbReference type="GO" id="GO:0009401">
    <property type="term" value="P:phosphoenolpyruvate-dependent sugar phosphotransferase system"/>
    <property type="evidence" value="ECO:0007669"/>
    <property type="project" value="UniProtKB-KW"/>
</dbReference>
<dbReference type="CDD" id="cd00006">
    <property type="entry name" value="PTS_IIA_man"/>
    <property type="match status" value="1"/>
</dbReference>
<evidence type="ECO:0000313" key="10">
    <source>
        <dbReference type="Proteomes" id="UP000278804"/>
    </source>
</evidence>
<protein>
    <submittedName>
        <fullName evidence="9">PTS sugar transporter subunit IIA</fullName>
    </submittedName>
</protein>
<accession>A0A3Q8S2K5</accession>
<dbReference type="InterPro" id="IPR033887">
    <property type="entry name" value="PTS_IIA_man"/>
</dbReference>
<keyword evidence="10" id="KW-1185">Reference proteome</keyword>
<keyword evidence="7" id="KW-0418">Kinase</keyword>
<proteinExistence type="predicted"/>
<evidence type="ECO:0000256" key="7">
    <source>
        <dbReference type="ARBA" id="ARBA00022777"/>
    </source>
</evidence>
<dbReference type="GO" id="GO:0005737">
    <property type="term" value="C:cytoplasm"/>
    <property type="evidence" value="ECO:0007669"/>
    <property type="project" value="UniProtKB-SubCell"/>
</dbReference>
<evidence type="ECO:0000256" key="3">
    <source>
        <dbReference type="ARBA" id="ARBA00022490"/>
    </source>
</evidence>
<dbReference type="KEGG" id="eri:EEI45_03325"/>
<evidence type="ECO:0000256" key="4">
    <source>
        <dbReference type="ARBA" id="ARBA00022597"/>
    </source>
</evidence>
<keyword evidence="2" id="KW-0813">Transport</keyword>
<dbReference type="InterPro" id="IPR051471">
    <property type="entry name" value="Bacterial_PTS_sugar_comp"/>
</dbReference>
<dbReference type="RefSeq" id="WP_125164140.1">
    <property type="nucleotide sequence ID" value="NZ_CP034234.1"/>
</dbReference>
<evidence type="ECO:0000256" key="6">
    <source>
        <dbReference type="ARBA" id="ARBA00022683"/>
    </source>
</evidence>
<dbReference type="Pfam" id="PF03610">
    <property type="entry name" value="EIIA-man"/>
    <property type="match status" value="1"/>
</dbReference>
<dbReference type="InterPro" id="IPR036662">
    <property type="entry name" value="PTS_EIIA_man-typ_sf"/>
</dbReference>
<evidence type="ECO:0000313" key="9">
    <source>
        <dbReference type="EMBL" id="AZK43933.1"/>
    </source>
</evidence>